<evidence type="ECO:0000313" key="1">
    <source>
        <dbReference type="EMBL" id="CAB4139356.1"/>
    </source>
</evidence>
<organism evidence="1">
    <name type="scientific">uncultured Caudovirales phage</name>
    <dbReference type="NCBI Taxonomy" id="2100421"/>
    <lineage>
        <taxon>Viruses</taxon>
        <taxon>Duplodnaviria</taxon>
        <taxon>Heunggongvirae</taxon>
        <taxon>Uroviricota</taxon>
        <taxon>Caudoviricetes</taxon>
        <taxon>Peduoviridae</taxon>
        <taxon>Maltschvirus</taxon>
        <taxon>Maltschvirus maltsch</taxon>
    </lineage>
</organism>
<gene>
    <name evidence="1" type="ORF">UFOVP337_36</name>
</gene>
<reference evidence="1" key="1">
    <citation type="submission" date="2020-04" db="EMBL/GenBank/DDBJ databases">
        <authorList>
            <person name="Chiriac C."/>
            <person name="Salcher M."/>
            <person name="Ghai R."/>
            <person name="Kavagutti S V."/>
        </authorList>
    </citation>
    <scope>NUCLEOTIDE SEQUENCE</scope>
</reference>
<name>A0A6J5M2S3_9CAUD</name>
<proteinExistence type="predicted"/>
<protein>
    <submittedName>
        <fullName evidence="1">Uncharacterized protein</fullName>
    </submittedName>
</protein>
<accession>A0A6J5M2S3</accession>
<sequence>MSVNGKPNEGDVYLDKDGYLRIYFKNIHSVWYDVLIAPEHKDNVMWLAEPKAQVYMHDDNKFVMNVKELLTTIRKELKDESSS</sequence>
<dbReference type="EMBL" id="LR796354">
    <property type="protein sequence ID" value="CAB4139356.1"/>
    <property type="molecule type" value="Genomic_DNA"/>
</dbReference>